<dbReference type="Proteomes" id="UP000000644">
    <property type="component" value="Plasmid pPNAP01"/>
</dbReference>
<sequence length="90" mass="10153">MQITIDPEYLEEFQYILALHQKRGAPRTIETVEDLVLIVFREIAEGSRCPNTYRRSVLDAMGLVADGPEHQVHREEYGAPKDKASGTQGP</sequence>
<evidence type="ECO:0000313" key="3">
    <source>
        <dbReference type="Proteomes" id="UP000000644"/>
    </source>
</evidence>
<evidence type="ECO:0000313" key="2">
    <source>
        <dbReference type="EMBL" id="ABM39681.1"/>
    </source>
</evidence>
<gene>
    <name evidence="2" type="ordered locus">Pnap_4403</name>
</gene>
<geneLocation type="plasmid" evidence="2 3">
    <name>pPNAP01</name>
</geneLocation>
<reference evidence="3" key="1">
    <citation type="journal article" date="2009" name="Environ. Microbiol.">
        <title>The genome of Polaromonas naphthalenivorans strain CJ2, isolated from coal tar-contaminated sediment, reveals physiological and metabolic versatility and evolution through extensive horizontal gene transfer.</title>
        <authorList>
            <person name="Yagi J.M."/>
            <person name="Sims D."/>
            <person name="Brettin T."/>
            <person name="Bruce D."/>
            <person name="Madsen E.L."/>
        </authorList>
    </citation>
    <scope>NUCLEOTIDE SEQUENCE [LARGE SCALE GENOMIC DNA]</scope>
    <source>
        <strain evidence="3">CJ2</strain>
        <plasmid evidence="3">Plasmid pPNAP01</plasmid>
    </source>
</reference>
<dbReference type="OrthoDB" id="6636910at2"/>
<dbReference type="RefSeq" id="WP_011798052.1">
    <property type="nucleotide sequence ID" value="NC_008757.1"/>
</dbReference>
<keyword evidence="3" id="KW-1185">Reference proteome</keyword>
<accession>A1VVK3</accession>
<dbReference type="KEGG" id="pna:Pnap_4403"/>
<feature type="compositionally biased region" description="Basic and acidic residues" evidence="1">
    <location>
        <begin position="69"/>
        <end position="84"/>
    </location>
</feature>
<dbReference type="HOGENOM" id="CLU_2439094_0_0_4"/>
<evidence type="ECO:0000256" key="1">
    <source>
        <dbReference type="SAM" id="MobiDB-lite"/>
    </source>
</evidence>
<dbReference type="EMBL" id="CP000530">
    <property type="protein sequence ID" value="ABM39681.1"/>
    <property type="molecule type" value="Genomic_DNA"/>
</dbReference>
<organism evidence="2 3">
    <name type="scientific">Polaromonas naphthalenivorans (strain CJ2)</name>
    <dbReference type="NCBI Taxonomy" id="365044"/>
    <lineage>
        <taxon>Bacteria</taxon>
        <taxon>Pseudomonadati</taxon>
        <taxon>Pseudomonadota</taxon>
        <taxon>Betaproteobacteria</taxon>
        <taxon>Burkholderiales</taxon>
        <taxon>Comamonadaceae</taxon>
        <taxon>Polaromonas</taxon>
    </lineage>
</organism>
<feature type="region of interest" description="Disordered" evidence="1">
    <location>
        <begin position="69"/>
        <end position="90"/>
    </location>
</feature>
<keyword evidence="2" id="KW-0614">Plasmid</keyword>
<name>A1VVK3_POLNA</name>
<proteinExistence type="predicted"/>
<dbReference type="AlphaFoldDB" id="A1VVK3"/>
<protein>
    <submittedName>
        <fullName evidence="2">Uncharacterized protein</fullName>
    </submittedName>
</protein>